<protein>
    <submittedName>
        <fullName evidence="1">HAD family phosphatase</fullName>
    </submittedName>
</protein>
<dbReference type="SFLD" id="SFLDG01135">
    <property type="entry name" value="C1.5.6:_HAD__Beta-PGM__Phospha"/>
    <property type="match status" value="1"/>
</dbReference>
<dbReference type="InterPro" id="IPR023214">
    <property type="entry name" value="HAD_sf"/>
</dbReference>
<sequence length="214" mass="24894">MIKAVIFDMDGTLIDTEKYYRIFWPKALAHFGYEMSDEQALSMRSLGRPYAPKHLKEMFHDENLDYTTIRNYRKEIMEECLQKNGIELKKGAVELLEFLKTKNVKRAIATATDEERARKYLKQIGLEPYFDKIICATMVEYGKPSPDIYEYACRQLKLLPEECMAVEDSPNGVLSAYRAGCKVVMVPDQTEPEEALKEILYGCVENLLEIRKYF</sequence>
<dbReference type="PANTHER" id="PTHR18901:SF38">
    <property type="entry name" value="PSEUDOURIDINE-5'-PHOSPHATASE"/>
    <property type="match status" value="1"/>
</dbReference>
<dbReference type="InterPro" id="IPR041492">
    <property type="entry name" value="HAD_2"/>
</dbReference>
<gene>
    <name evidence="1" type="ORF">H8712_12610</name>
</gene>
<comment type="caution">
    <text evidence="1">The sequence shown here is derived from an EMBL/GenBank/DDBJ whole genome shotgun (WGS) entry which is preliminary data.</text>
</comment>
<dbReference type="Gene3D" id="1.10.150.240">
    <property type="entry name" value="Putative phosphatase, domain 2"/>
    <property type="match status" value="1"/>
</dbReference>
<dbReference type="InterPro" id="IPR023198">
    <property type="entry name" value="PGP-like_dom2"/>
</dbReference>
<dbReference type="NCBIfam" id="TIGR01509">
    <property type="entry name" value="HAD-SF-IA-v3"/>
    <property type="match status" value="1"/>
</dbReference>
<dbReference type="CDD" id="cd07505">
    <property type="entry name" value="HAD_BPGM-like"/>
    <property type="match status" value="1"/>
</dbReference>
<dbReference type="Pfam" id="PF13419">
    <property type="entry name" value="HAD_2"/>
    <property type="match status" value="1"/>
</dbReference>
<dbReference type="PANTHER" id="PTHR18901">
    <property type="entry name" value="2-DEOXYGLUCOSE-6-PHOSPHATE PHOSPHATASE 2"/>
    <property type="match status" value="1"/>
</dbReference>
<dbReference type="SFLD" id="SFLDS00003">
    <property type="entry name" value="Haloacid_Dehalogenase"/>
    <property type="match status" value="1"/>
</dbReference>
<dbReference type="RefSeq" id="WP_117456515.1">
    <property type="nucleotide sequence ID" value="NZ_JACRTP010000005.1"/>
</dbReference>
<dbReference type="NCBIfam" id="TIGR01549">
    <property type="entry name" value="HAD-SF-IA-v1"/>
    <property type="match status" value="1"/>
</dbReference>
<dbReference type="Gene3D" id="3.40.50.1000">
    <property type="entry name" value="HAD superfamily/HAD-like"/>
    <property type="match status" value="1"/>
</dbReference>
<dbReference type="SUPFAM" id="SSF56784">
    <property type="entry name" value="HAD-like"/>
    <property type="match status" value="1"/>
</dbReference>
<organism evidence="1 2">
    <name type="scientific">Blautia stercoris</name>
    <dbReference type="NCBI Taxonomy" id="871664"/>
    <lineage>
        <taxon>Bacteria</taxon>
        <taxon>Bacillati</taxon>
        <taxon>Bacillota</taxon>
        <taxon>Clostridia</taxon>
        <taxon>Lachnospirales</taxon>
        <taxon>Lachnospiraceae</taxon>
        <taxon>Blautia</taxon>
    </lineage>
</organism>
<reference evidence="1 2" key="1">
    <citation type="submission" date="2020-08" db="EMBL/GenBank/DDBJ databases">
        <title>Genome public.</title>
        <authorList>
            <person name="Liu C."/>
            <person name="Sun Q."/>
        </authorList>
    </citation>
    <scope>NUCLEOTIDE SEQUENCE [LARGE SCALE GENOMIC DNA]</scope>
    <source>
        <strain evidence="1 2">3_YM_SP_D4_24.mj</strain>
    </source>
</reference>
<dbReference type="EMBL" id="JACRTP010000005">
    <property type="protein sequence ID" value="MBC8629440.1"/>
    <property type="molecule type" value="Genomic_DNA"/>
</dbReference>
<dbReference type="InterPro" id="IPR006439">
    <property type="entry name" value="HAD-SF_hydro_IA"/>
</dbReference>
<dbReference type="SFLD" id="SFLDG01129">
    <property type="entry name" value="C1.5:_HAD__Beta-PGM__Phosphata"/>
    <property type="match status" value="1"/>
</dbReference>
<evidence type="ECO:0000313" key="2">
    <source>
        <dbReference type="Proteomes" id="UP000661649"/>
    </source>
</evidence>
<evidence type="ECO:0000313" key="1">
    <source>
        <dbReference type="EMBL" id="MBC8629440.1"/>
    </source>
</evidence>
<keyword evidence="2" id="KW-1185">Reference proteome</keyword>
<dbReference type="Proteomes" id="UP000661649">
    <property type="component" value="Unassembled WGS sequence"/>
</dbReference>
<dbReference type="InterPro" id="IPR036412">
    <property type="entry name" value="HAD-like_sf"/>
</dbReference>
<name>A0ABR7PDD3_9FIRM</name>
<proteinExistence type="predicted"/>
<dbReference type="PRINTS" id="PR00413">
    <property type="entry name" value="HADHALOGNASE"/>
</dbReference>
<accession>A0ABR7PDD3</accession>